<evidence type="ECO:0000313" key="1">
    <source>
        <dbReference type="EMBL" id="KAI5649834.1"/>
    </source>
</evidence>
<organism evidence="1 2">
    <name type="scientific">Catharanthus roseus</name>
    <name type="common">Madagascar periwinkle</name>
    <name type="synonym">Vinca rosea</name>
    <dbReference type="NCBI Taxonomy" id="4058"/>
    <lineage>
        <taxon>Eukaryota</taxon>
        <taxon>Viridiplantae</taxon>
        <taxon>Streptophyta</taxon>
        <taxon>Embryophyta</taxon>
        <taxon>Tracheophyta</taxon>
        <taxon>Spermatophyta</taxon>
        <taxon>Magnoliopsida</taxon>
        <taxon>eudicotyledons</taxon>
        <taxon>Gunneridae</taxon>
        <taxon>Pentapetalae</taxon>
        <taxon>asterids</taxon>
        <taxon>lamiids</taxon>
        <taxon>Gentianales</taxon>
        <taxon>Apocynaceae</taxon>
        <taxon>Rauvolfioideae</taxon>
        <taxon>Vinceae</taxon>
        <taxon>Catharanthinae</taxon>
        <taxon>Catharanthus</taxon>
    </lineage>
</organism>
<gene>
    <name evidence="1" type="ORF">M9H77_35839</name>
</gene>
<dbReference type="EMBL" id="CM044708">
    <property type="protein sequence ID" value="KAI5649834.1"/>
    <property type="molecule type" value="Genomic_DNA"/>
</dbReference>
<reference evidence="2" key="1">
    <citation type="journal article" date="2023" name="Nat. Plants">
        <title>Single-cell RNA sequencing provides a high-resolution roadmap for understanding the multicellular compartmentation of specialized metabolism.</title>
        <authorList>
            <person name="Sun S."/>
            <person name="Shen X."/>
            <person name="Li Y."/>
            <person name="Li Y."/>
            <person name="Wang S."/>
            <person name="Li R."/>
            <person name="Zhang H."/>
            <person name="Shen G."/>
            <person name="Guo B."/>
            <person name="Wei J."/>
            <person name="Xu J."/>
            <person name="St-Pierre B."/>
            <person name="Chen S."/>
            <person name="Sun C."/>
        </authorList>
    </citation>
    <scope>NUCLEOTIDE SEQUENCE [LARGE SCALE GENOMIC DNA]</scope>
</reference>
<protein>
    <submittedName>
        <fullName evidence="1">Uncharacterized protein</fullName>
    </submittedName>
</protein>
<keyword evidence="2" id="KW-1185">Reference proteome</keyword>
<dbReference type="Proteomes" id="UP001060085">
    <property type="component" value="Linkage Group LG08"/>
</dbReference>
<proteinExistence type="predicted"/>
<evidence type="ECO:0000313" key="2">
    <source>
        <dbReference type="Proteomes" id="UP001060085"/>
    </source>
</evidence>
<name>A0ACB9ZQ57_CATRO</name>
<sequence length="417" mass="49260">MCHILCYLNLISKVSYASPKESTILVISSYSELIRRANEKAYEPKNLSIGPYHRSKSKLQDMENFKLRYLKRIPRRKGESSVKRYIAVLMEFEEKARSYYAENINLSREDFVDMFFLMDNPQEDQRNDDPIFLLLAESWCRDLLLFENQIPFFILVKLFDMTKVPSSQEKGLIHLAISHLYPLIEVDQPPESSYNIGPEDEIRHLLNLLYKSWCSSMETEDQELGISSSSSDPKSSDFYVQSKEKKEENPLLTESIKSINELRDDGIMFKKANQRTSWLDIKNLIIYEQYMFDISYSSWNFVTSYSIFMDFFINSLEDVKTLRKKKIIKCWLSNDEEVADMFNKICKNLMFLSHLFLYKKFFKDVNEYCSKRRNTWWAHLKNDYFSNPWSIISFLAATLLLLLTIIQTVCSVHQALN</sequence>
<accession>A0ACB9ZQ57</accession>
<comment type="caution">
    <text evidence="1">The sequence shown here is derived from an EMBL/GenBank/DDBJ whole genome shotgun (WGS) entry which is preliminary data.</text>
</comment>